<gene>
    <name evidence="2" type="ORF">GCM10023144_19710</name>
</gene>
<dbReference type="PANTHER" id="PTHR35563:SF2">
    <property type="entry name" value="BARREL METAL-DEPENDENT HYDROLASE, PUTATIVE (AFU_ORTHOLOGUE AFUA_1G16240)-RELATED"/>
    <property type="match status" value="1"/>
</dbReference>
<proteinExistence type="predicted"/>
<keyword evidence="3" id="KW-1185">Reference proteome</keyword>
<sequence length="313" mass="32813">MSASARPPAANAAAGGRAVLGVIHSAPGFDVPAGACDCHVHVYPPPSQFAFAADRLYTPDVATLEDLRARQRALGLQRAVIVQSSAYGTDNACLRAALGELGGAARGVAVVAAGVPDAELDALAAAGVRGLRINLESAGERDPASAARALQAAAGIARGRGWHVQVYTHPDVLLALRPVVESLPVPLVLDHFGRVDAAGGSSSPGFLLLRDWLRDGRVYVKLSAPRRVARDPDGEDAAALARGLIEANPDRLLWGSDWPHGGAWPGVPRTPDRIEPFHPVDDGAALARLNRWAGAPEVLRRILVDNPARLYGF</sequence>
<dbReference type="InterPro" id="IPR006680">
    <property type="entry name" value="Amidohydro-rel"/>
</dbReference>
<dbReference type="Proteomes" id="UP001501671">
    <property type="component" value="Unassembled WGS sequence"/>
</dbReference>
<dbReference type="Gene3D" id="3.20.20.140">
    <property type="entry name" value="Metal-dependent hydrolases"/>
    <property type="match status" value="1"/>
</dbReference>
<dbReference type="SUPFAM" id="SSF51556">
    <property type="entry name" value="Metallo-dependent hydrolases"/>
    <property type="match status" value="1"/>
</dbReference>
<dbReference type="InterPro" id="IPR052358">
    <property type="entry name" value="Aro_Compnd_Degr_Hydrolases"/>
</dbReference>
<evidence type="ECO:0000313" key="3">
    <source>
        <dbReference type="Proteomes" id="UP001501671"/>
    </source>
</evidence>
<dbReference type="EMBL" id="BAABFO010000008">
    <property type="protein sequence ID" value="GAA4331287.1"/>
    <property type="molecule type" value="Genomic_DNA"/>
</dbReference>
<accession>A0ABP8GXM9</accession>
<dbReference type="Pfam" id="PF04909">
    <property type="entry name" value="Amidohydro_2"/>
    <property type="match status" value="1"/>
</dbReference>
<reference evidence="3" key="1">
    <citation type="journal article" date="2019" name="Int. J. Syst. Evol. Microbiol.">
        <title>The Global Catalogue of Microorganisms (GCM) 10K type strain sequencing project: providing services to taxonomists for standard genome sequencing and annotation.</title>
        <authorList>
            <consortium name="The Broad Institute Genomics Platform"/>
            <consortium name="The Broad Institute Genome Sequencing Center for Infectious Disease"/>
            <person name="Wu L."/>
            <person name="Ma J."/>
        </authorList>
    </citation>
    <scope>NUCLEOTIDE SEQUENCE [LARGE SCALE GENOMIC DNA]</scope>
    <source>
        <strain evidence="3">JCM 17666</strain>
    </source>
</reference>
<evidence type="ECO:0000259" key="1">
    <source>
        <dbReference type="Pfam" id="PF04909"/>
    </source>
</evidence>
<dbReference type="RefSeq" id="WP_345248843.1">
    <property type="nucleotide sequence ID" value="NZ_BAABFO010000008.1"/>
</dbReference>
<comment type="caution">
    <text evidence="2">The sequence shown here is derived from an EMBL/GenBank/DDBJ whole genome shotgun (WGS) entry which is preliminary data.</text>
</comment>
<name>A0ABP8GXM9_9BURK</name>
<dbReference type="InterPro" id="IPR032466">
    <property type="entry name" value="Metal_Hydrolase"/>
</dbReference>
<evidence type="ECO:0000313" key="2">
    <source>
        <dbReference type="EMBL" id="GAA4331287.1"/>
    </source>
</evidence>
<feature type="domain" description="Amidohydrolase-related" evidence="1">
    <location>
        <begin position="36"/>
        <end position="313"/>
    </location>
</feature>
<protein>
    <submittedName>
        <fullName evidence="2">Amidohydrolase family protein</fullName>
    </submittedName>
</protein>
<organism evidence="2 3">
    <name type="scientific">Pigmentiphaga soli</name>
    <dbReference type="NCBI Taxonomy" id="1007095"/>
    <lineage>
        <taxon>Bacteria</taxon>
        <taxon>Pseudomonadati</taxon>
        <taxon>Pseudomonadota</taxon>
        <taxon>Betaproteobacteria</taxon>
        <taxon>Burkholderiales</taxon>
        <taxon>Alcaligenaceae</taxon>
        <taxon>Pigmentiphaga</taxon>
    </lineage>
</organism>
<dbReference type="PANTHER" id="PTHR35563">
    <property type="entry name" value="BARREL METAL-DEPENDENT HYDROLASE, PUTATIVE (AFU_ORTHOLOGUE AFUA_1G16240)-RELATED"/>
    <property type="match status" value="1"/>
</dbReference>